<dbReference type="InterPro" id="IPR002156">
    <property type="entry name" value="RNaseH_domain"/>
</dbReference>
<gene>
    <name evidence="2" type="ORF">Gohar_019846</name>
</gene>
<sequence length="153" mass="17303">MGSYTTKSGYLWLLFRCRRCGDPLETAINAIVTTRSCATGFAQPLLSAKNPTWADAHAILFGLYFTHTCEFRHVILESDSYILVSKLNSTNLDLTLLSQEAHSFIYLFDFSSFQYEGNHAADRLGRLGLARFDELCFDLDCPSKVHEIVIHDI</sequence>
<dbReference type="EMBL" id="JABFAD010000012">
    <property type="protein sequence ID" value="MBA0813995.1"/>
    <property type="molecule type" value="Genomic_DNA"/>
</dbReference>
<dbReference type="Pfam" id="PF13456">
    <property type="entry name" value="RVT_3"/>
    <property type="match status" value="1"/>
</dbReference>
<protein>
    <recommendedName>
        <fullName evidence="1">RNase H type-1 domain-containing protein</fullName>
    </recommendedName>
</protein>
<dbReference type="AlphaFoldDB" id="A0A7J9HYL9"/>
<proteinExistence type="predicted"/>
<keyword evidence="3" id="KW-1185">Reference proteome</keyword>
<organism evidence="2 3">
    <name type="scientific">Gossypium harknessii</name>
    <dbReference type="NCBI Taxonomy" id="34285"/>
    <lineage>
        <taxon>Eukaryota</taxon>
        <taxon>Viridiplantae</taxon>
        <taxon>Streptophyta</taxon>
        <taxon>Embryophyta</taxon>
        <taxon>Tracheophyta</taxon>
        <taxon>Spermatophyta</taxon>
        <taxon>Magnoliopsida</taxon>
        <taxon>eudicotyledons</taxon>
        <taxon>Gunneridae</taxon>
        <taxon>Pentapetalae</taxon>
        <taxon>rosids</taxon>
        <taxon>malvids</taxon>
        <taxon>Malvales</taxon>
        <taxon>Malvaceae</taxon>
        <taxon>Malvoideae</taxon>
        <taxon>Gossypium</taxon>
    </lineage>
</organism>
<evidence type="ECO:0000313" key="3">
    <source>
        <dbReference type="Proteomes" id="UP000593560"/>
    </source>
</evidence>
<dbReference type="Proteomes" id="UP000593560">
    <property type="component" value="Unassembled WGS sequence"/>
</dbReference>
<comment type="caution">
    <text evidence="2">The sequence shown here is derived from an EMBL/GenBank/DDBJ whole genome shotgun (WGS) entry which is preliminary data.</text>
</comment>
<dbReference type="GO" id="GO:0003676">
    <property type="term" value="F:nucleic acid binding"/>
    <property type="evidence" value="ECO:0007669"/>
    <property type="project" value="InterPro"/>
</dbReference>
<evidence type="ECO:0000259" key="1">
    <source>
        <dbReference type="Pfam" id="PF13456"/>
    </source>
</evidence>
<name>A0A7J9HYL9_9ROSI</name>
<accession>A0A7J9HYL9</accession>
<reference evidence="2 3" key="1">
    <citation type="journal article" date="2019" name="Genome Biol. Evol.">
        <title>Insights into the evolution of the New World diploid cottons (Gossypium, subgenus Houzingenia) based on genome sequencing.</title>
        <authorList>
            <person name="Grover C.E."/>
            <person name="Arick M.A. 2nd"/>
            <person name="Thrash A."/>
            <person name="Conover J.L."/>
            <person name="Sanders W.S."/>
            <person name="Peterson D.G."/>
            <person name="Frelichowski J.E."/>
            <person name="Scheffler J.A."/>
            <person name="Scheffler B.E."/>
            <person name="Wendel J.F."/>
        </authorList>
    </citation>
    <scope>NUCLEOTIDE SEQUENCE [LARGE SCALE GENOMIC DNA]</scope>
    <source>
        <strain evidence="2">0</strain>
        <tissue evidence="2">Leaf</tissue>
    </source>
</reference>
<feature type="domain" description="RNase H type-1" evidence="1">
    <location>
        <begin position="38"/>
        <end position="122"/>
    </location>
</feature>
<dbReference type="GO" id="GO:0004523">
    <property type="term" value="F:RNA-DNA hybrid ribonuclease activity"/>
    <property type="evidence" value="ECO:0007669"/>
    <property type="project" value="InterPro"/>
</dbReference>
<evidence type="ECO:0000313" key="2">
    <source>
        <dbReference type="EMBL" id="MBA0813995.1"/>
    </source>
</evidence>